<feature type="compositionally biased region" description="Basic and acidic residues" evidence="1">
    <location>
        <begin position="33"/>
        <end position="45"/>
    </location>
</feature>
<dbReference type="EMBL" id="CAJJDN010000096">
    <property type="protein sequence ID" value="CAD8110578.1"/>
    <property type="molecule type" value="Genomic_DNA"/>
</dbReference>
<dbReference type="PANTHER" id="PTHR46069">
    <property type="entry name" value="TUBULIN TYROSINE LIGASE"/>
    <property type="match status" value="1"/>
</dbReference>
<evidence type="ECO:0000256" key="1">
    <source>
        <dbReference type="SAM" id="MobiDB-lite"/>
    </source>
</evidence>
<dbReference type="AlphaFoldDB" id="A0A8S1Q579"/>
<keyword evidence="3" id="KW-1185">Reference proteome</keyword>
<dbReference type="PROSITE" id="PS51221">
    <property type="entry name" value="TTL"/>
    <property type="match status" value="1"/>
</dbReference>
<comment type="caution">
    <text evidence="2">The sequence shown here is derived from an EMBL/GenBank/DDBJ whole genome shotgun (WGS) entry which is preliminary data.</text>
</comment>
<accession>A0A8S1Q579</accession>
<dbReference type="Proteomes" id="UP000692954">
    <property type="component" value="Unassembled WGS sequence"/>
</dbReference>
<gene>
    <name evidence="2" type="ORF">PSON_ATCC_30995.1.T0960057</name>
</gene>
<proteinExistence type="predicted"/>
<dbReference type="PANTHER" id="PTHR46069:SF1">
    <property type="entry name" value="CHROMOSOME UNDETERMINED SCAFFOLD_125, WHOLE GENOME SHOTGUN SEQUENCE"/>
    <property type="match status" value="1"/>
</dbReference>
<evidence type="ECO:0000313" key="3">
    <source>
        <dbReference type="Proteomes" id="UP000692954"/>
    </source>
</evidence>
<name>A0A8S1Q579_9CILI</name>
<organism evidence="2 3">
    <name type="scientific">Paramecium sonneborni</name>
    <dbReference type="NCBI Taxonomy" id="65129"/>
    <lineage>
        <taxon>Eukaryota</taxon>
        <taxon>Sar</taxon>
        <taxon>Alveolata</taxon>
        <taxon>Ciliophora</taxon>
        <taxon>Intramacronucleata</taxon>
        <taxon>Oligohymenophorea</taxon>
        <taxon>Peniculida</taxon>
        <taxon>Parameciidae</taxon>
        <taxon>Paramecium</taxon>
    </lineage>
</organism>
<evidence type="ECO:0000313" key="2">
    <source>
        <dbReference type="EMBL" id="CAD8110578.1"/>
    </source>
</evidence>
<feature type="region of interest" description="Disordered" evidence="1">
    <location>
        <begin position="26"/>
        <end position="48"/>
    </location>
</feature>
<protein>
    <recommendedName>
        <fullName evidence="4">Tubulin-tyrosine ligase family protein</fullName>
    </recommendedName>
</protein>
<sequence>MFLAINGSAFPIRNEFRLPKLRGQKGFRQSKSRLQEQPESPDRSSKCLTKPSSLLKYQVPGSMILIARSMKFSKDQFTHRQREKQEIIIPEILDGYKYSLGQGNNHELVQRIMDGRTEWHLCKESNSMSINFRWQQTNRGYKYDRLIANSQFKQCVNHFEQHFEISNKQYLFRNLCQLCENNKQNVFDFVPVTFVLDFNDESIDSQFTQFIKFFDKFAPKDKKVEQLPKKLQEFKKKLKIQSTPQLDKKLHSIPQKIPKCQEGDQYLWLLKPTFLNRGRGIHVVNDIEVIIQLISELQLGSAEDLEEQKKKNGIKANSFVIQKYIEHPFLINNRKFDIRIWVLVTMDLNCYFFKEGYIRTSSENFTTDNVHNQFIHLTNNAIQKYSDKYGEFEDGNQLSFDDFQNYLNEQGFKVDFYGTHVPKMKQLVWTSLQSVKRKLNLSQRRYCMEIFGYDFIIDNDFKTWLIEVNTNPCIEESSSILQQLLPRMLDDAFKLTIDTIFPPKYQDDEPIDSKYTVKKYQNNENLWEPLGCLESPKQQSKANLMQQQQLLYQQMYYQNQQQQFQQQMQQQYQQSNSQHHNQLPYYLQPLTPQSSSQFQSI</sequence>
<reference evidence="2" key="1">
    <citation type="submission" date="2021-01" db="EMBL/GenBank/DDBJ databases">
        <authorList>
            <consortium name="Genoscope - CEA"/>
            <person name="William W."/>
        </authorList>
    </citation>
    <scope>NUCLEOTIDE SEQUENCE</scope>
</reference>
<dbReference type="OrthoDB" id="202825at2759"/>
<dbReference type="InterPro" id="IPR004344">
    <property type="entry name" value="TTL/TTLL_fam"/>
</dbReference>
<evidence type="ECO:0008006" key="4">
    <source>
        <dbReference type="Google" id="ProtNLM"/>
    </source>
</evidence>
<dbReference type="Pfam" id="PF03133">
    <property type="entry name" value="TTL"/>
    <property type="match status" value="1"/>
</dbReference>